<feature type="transmembrane region" description="Helical" evidence="2">
    <location>
        <begin position="102"/>
        <end position="128"/>
    </location>
</feature>
<dbReference type="PANTHER" id="PTHR36305:SF1">
    <property type="entry name" value="PHOSPHATIDYLGLYCEROPHOSPHATASE A"/>
    <property type="match status" value="1"/>
</dbReference>
<evidence type="ECO:0000259" key="3">
    <source>
        <dbReference type="Pfam" id="PF04608"/>
    </source>
</evidence>
<dbReference type="Pfam" id="PF04608">
    <property type="entry name" value="PgpA"/>
    <property type="match status" value="1"/>
</dbReference>
<comment type="pathway">
    <text evidence="1">Phospholipid metabolism; phosphatidylglycerol biosynthesis; phosphatidylglycerol from CDP-diacylglycerol: step 2/2.</text>
</comment>
<keyword evidence="1" id="KW-0443">Lipid metabolism</keyword>
<keyword evidence="2" id="KW-1133">Transmembrane helix</keyword>
<feature type="transmembrane region" description="Helical" evidence="2">
    <location>
        <begin position="149"/>
        <end position="171"/>
    </location>
</feature>
<evidence type="ECO:0000256" key="2">
    <source>
        <dbReference type="SAM" id="Phobius"/>
    </source>
</evidence>
<dbReference type="SUPFAM" id="SSF101307">
    <property type="entry name" value="YutG-like"/>
    <property type="match status" value="1"/>
</dbReference>
<comment type="cofactor">
    <cofactor evidence="1">
        <name>Mg(2+)</name>
        <dbReference type="ChEBI" id="CHEBI:18420"/>
    </cofactor>
</comment>
<comment type="caution">
    <text evidence="4">The sequence shown here is derived from an EMBL/GenBank/DDBJ whole genome shotgun (WGS) entry which is preliminary data.</text>
</comment>
<dbReference type="EC" id="3.1.3.27" evidence="1"/>
<protein>
    <recommendedName>
        <fullName evidence="1">Phosphatidylglycerophosphatase A</fullName>
        <ecNumber evidence="1">3.1.3.27</ecNumber>
    </recommendedName>
    <alternativeName>
        <fullName evidence="1">Phosphatidylglycerolphosphate phosphatase A</fullName>
    </alternativeName>
</protein>
<comment type="subcellular location">
    <subcellularLocation>
        <location evidence="1">Cell inner membrane</location>
        <topology evidence="1">Multi-pass membrane protein</topology>
    </subcellularLocation>
</comment>
<sequence length="172" mass="19388">MFEKYSNDNPVNKVRMTWSFAFNHPAHVIASFFGSGVIRPAPGTWGTLAGWLVFVLLSPWIPYSSWFFIVAVTFFLGAWACQKTSDDLGVPDHGSVVIDEVFAIWLLLALMPPVLAWQIAAFLAFRFFDIVKLPPADYFDTKMKNGFGIMLDDAIAALYAWLVLLAVQWVLY</sequence>
<name>A0ABS2GTI7_9BURK</name>
<evidence type="ECO:0000313" key="4">
    <source>
        <dbReference type="EMBL" id="MBM6929123.1"/>
    </source>
</evidence>
<proteinExistence type="predicted"/>
<evidence type="ECO:0000313" key="5">
    <source>
        <dbReference type="Proteomes" id="UP000777002"/>
    </source>
</evidence>
<dbReference type="EMBL" id="JACJKX010000014">
    <property type="protein sequence ID" value="MBM6929123.1"/>
    <property type="molecule type" value="Genomic_DNA"/>
</dbReference>
<keyword evidence="1" id="KW-0378">Hydrolase</keyword>
<accession>A0ABS2GTI7</accession>
<organism evidence="4 5">
    <name type="scientific">Parasutterella secunda</name>
    <dbReference type="NCBI Taxonomy" id="626947"/>
    <lineage>
        <taxon>Bacteria</taxon>
        <taxon>Pseudomonadati</taxon>
        <taxon>Pseudomonadota</taxon>
        <taxon>Betaproteobacteria</taxon>
        <taxon>Burkholderiales</taxon>
        <taxon>Sutterellaceae</taxon>
        <taxon>Parasutterella</taxon>
    </lineage>
</organism>
<dbReference type="InterPro" id="IPR036681">
    <property type="entry name" value="PgpA-like_sf"/>
</dbReference>
<gene>
    <name evidence="4" type="ORF">H5985_07570</name>
</gene>
<keyword evidence="1 2" id="KW-0812">Transmembrane</keyword>
<dbReference type="InterPro" id="IPR026037">
    <property type="entry name" value="PgpA"/>
</dbReference>
<dbReference type="CDD" id="cd06971">
    <property type="entry name" value="PgpA"/>
    <property type="match status" value="1"/>
</dbReference>
<keyword evidence="1" id="KW-0595">Phospholipid degradation</keyword>
<dbReference type="RefSeq" id="WP_205050710.1">
    <property type="nucleotide sequence ID" value="NZ_JACJKX010000014.1"/>
</dbReference>
<keyword evidence="5" id="KW-1185">Reference proteome</keyword>
<keyword evidence="1" id="KW-1208">Phospholipid metabolism</keyword>
<keyword evidence="1" id="KW-0442">Lipid degradation</keyword>
<feature type="transmembrane region" description="Helical" evidence="2">
    <location>
        <begin position="50"/>
        <end position="80"/>
    </location>
</feature>
<comment type="function">
    <text evidence="1">Lipid phosphatase which dephosphorylates phosphatidylglycerophosphate (PGP) to phosphatidylglycerol (PG).</text>
</comment>
<keyword evidence="1" id="KW-0479">Metal-binding</keyword>
<evidence type="ECO:0000256" key="1">
    <source>
        <dbReference type="PIRNR" id="PIRNR006162"/>
    </source>
</evidence>
<reference evidence="4 5" key="1">
    <citation type="journal article" date="2021" name="Sci. Rep.">
        <title>The distribution of antibiotic resistance genes in chicken gut microbiota commensals.</title>
        <authorList>
            <person name="Juricova H."/>
            <person name="Matiasovicova J."/>
            <person name="Kubasova T."/>
            <person name="Cejkova D."/>
            <person name="Rychlik I."/>
        </authorList>
    </citation>
    <scope>NUCLEOTIDE SEQUENCE [LARGE SCALE GENOMIC DNA]</scope>
    <source>
        <strain evidence="4 5">An562</strain>
    </source>
</reference>
<keyword evidence="1" id="KW-0460">Magnesium</keyword>
<keyword evidence="1" id="KW-1003">Cell membrane</keyword>
<feature type="transmembrane region" description="Helical" evidence="2">
    <location>
        <begin position="20"/>
        <end position="38"/>
    </location>
</feature>
<dbReference type="PANTHER" id="PTHR36305">
    <property type="entry name" value="PHOSPHATIDYLGLYCEROPHOSPHATASE A"/>
    <property type="match status" value="1"/>
</dbReference>
<dbReference type="InterPro" id="IPR007686">
    <property type="entry name" value="YutG/PgpA"/>
</dbReference>
<keyword evidence="1" id="KW-0997">Cell inner membrane</keyword>
<keyword evidence="1 2" id="KW-0472">Membrane</keyword>
<dbReference type="Proteomes" id="UP000777002">
    <property type="component" value="Unassembled WGS sequence"/>
</dbReference>
<comment type="catalytic activity">
    <reaction evidence="1">
        <text>a 1,2-diacyl-sn-glycero-3-phospho-(1'-sn-glycero-3'-phosphate) + H2O = a 1,2-diacyl-sn-glycero-3-phospho-(1'-sn-glycerol) + phosphate</text>
        <dbReference type="Rhea" id="RHEA:33751"/>
        <dbReference type="ChEBI" id="CHEBI:15377"/>
        <dbReference type="ChEBI" id="CHEBI:43474"/>
        <dbReference type="ChEBI" id="CHEBI:60110"/>
        <dbReference type="ChEBI" id="CHEBI:64716"/>
        <dbReference type="EC" id="3.1.3.27"/>
    </reaction>
</comment>
<feature type="domain" description="YutG/PgpA" evidence="3">
    <location>
        <begin position="28"/>
        <end position="167"/>
    </location>
</feature>
<dbReference type="PIRSF" id="PIRSF006162">
    <property type="entry name" value="PgpA"/>
    <property type="match status" value="1"/>
</dbReference>